<dbReference type="InterPro" id="IPR022145">
    <property type="entry name" value="INTS1_RPB2-bd"/>
</dbReference>
<dbReference type="PANTHER" id="PTHR21224:SF1">
    <property type="entry name" value="INTEGRATOR COMPLEX SUBUNIT 1"/>
    <property type="match status" value="1"/>
</dbReference>
<dbReference type="EMBL" id="CACRXK020007373">
    <property type="protein sequence ID" value="CAB4012082.1"/>
    <property type="molecule type" value="Genomic_DNA"/>
</dbReference>
<feature type="compositionally biased region" description="Low complexity" evidence="1">
    <location>
        <begin position="51"/>
        <end position="64"/>
    </location>
</feature>
<dbReference type="AlphaFoldDB" id="A0A6S7J3Q8"/>
<keyword evidence="5" id="KW-1185">Reference proteome</keyword>
<evidence type="ECO:0000256" key="1">
    <source>
        <dbReference type="SAM" id="MobiDB-lite"/>
    </source>
</evidence>
<dbReference type="InterPro" id="IPR053966">
    <property type="entry name" value="INTS1_INTS2-bd"/>
</dbReference>
<evidence type="ECO:0000259" key="3">
    <source>
        <dbReference type="Pfam" id="PF22929"/>
    </source>
</evidence>
<dbReference type="GO" id="GO:0034474">
    <property type="term" value="P:U2 snRNA 3'-end processing"/>
    <property type="evidence" value="ECO:0007669"/>
    <property type="project" value="InterPro"/>
</dbReference>
<dbReference type="Proteomes" id="UP001152795">
    <property type="component" value="Unassembled WGS sequence"/>
</dbReference>
<name>A0A6S7J3Q8_PARCT</name>
<dbReference type="PANTHER" id="PTHR21224">
    <property type="entry name" value="INTEGRATOR COMPLEX SUBUNIT 1"/>
    <property type="match status" value="1"/>
</dbReference>
<dbReference type="InterPro" id="IPR038902">
    <property type="entry name" value="INTS1"/>
</dbReference>
<accession>A0A6S7J3Q8</accession>
<dbReference type="Pfam" id="PF22929">
    <property type="entry name" value="INTS1_INTS2-bd"/>
    <property type="match status" value="1"/>
</dbReference>
<feature type="domain" description="Integrator complex subunit 1 INTS2-binding" evidence="3">
    <location>
        <begin position="964"/>
        <end position="1111"/>
    </location>
</feature>
<feature type="region of interest" description="Disordered" evidence="1">
    <location>
        <begin position="263"/>
        <end position="289"/>
    </location>
</feature>
<feature type="compositionally biased region" description="Low complexity" evidence="1">
    <location>
        <begin position="93"/>
        <end position="116"/>
    </location>
</feature>
<feature type="non-terminal residue" evidence="4">
    <location>
        <position position="1116"/>
    </location>
</feature>
<dbReference type="OrthoDB" id="19938at2759"/>
<protein>
    <submittedName>
        <fullName evidence="4">Uncharacterized protein</fullName>
    </submittedName>
</protein>
<feature type="domain" description="Integrator complex subunit 1 RPB2-binding" evidence="2">
    <location>
        <begin position="328"/>
        <end position="483"/>
    </location>
</feature>
<dbReference type="Pfam" id="PF12432">
    <property type="entry name" value="INTS1_RP2B-bd"/>
    <property type="match status" value="1"/>
</dbReference>
<evidence type="ECO:0000313" key="4">
    <source>
        <dbReference type="EMBL" id="CAB4012082.1"/>
    </source>
</evidence>
<organism evidence="4 5">
    <name type="scientific">Paramuricea clavata</name>
    <name type="common">Red gorgonian</name>
    <name type="synonym">Violescent sea-whip</name>
    <dbReference type="NCBI Taxonomy" id="317549"/>
    <lineage>
        <taxon>Eukaryota</taxon>
        <taxon>Metazoa</taxon>
        <taxon>Cnidaria</taxon>
        <taxon>Anthozoa</taxon>
        <taxon>Octocorallia</taxon>
        <taxon>Malacalcyonacea</taxon>
        <taxon>Plexauridae</taxon>
        <taxon>Paramuricea</taxon>
    </lineage>
</organism>
<dbReference type="GO" id="GO:0032039">
    <property type="term" value="C:integrator complex"/>
    <property type="evidence" value="ECO:0007669"/>
    <property type="project" value="InterPro"/>
</dbReference>
<feature type="region of interest" description="Disordered" evidence="1">
    <location>
        <begin position="1"/>
        <end position="116"/>
    </location>
</feature>
<reference evidence="4" key="1">
    <citation type="submission" date="2020-04" db="EMBL/GenBank/DDBJ databases">
        <authorList>
            <person name="Alioto T."/>
            <person name="Alioto T."/>
            <person name="Gomez Garrido J."/>
        </authorList>
    </citation>
    <scope>NUCLEOTIDE SEQUENCE</scope>
    <source>
        <strain evidence="4">A484AB</strain>
    </source>
</reference>
<evidence type="ECO:0000259" key="2">
    <source>
        <dbReference type="Pfam" id="PF12432"/>
    </source>
</evidence>
<gene>
    <name evidence="4" type="ORF">PACLA_8A075373</name>
</gene>
<evidence type="ECO:0000313" key="5">
    <source>
        <dbReference type="Proteomes" id="UP001152795"/>
    </source>
</evidence>
<comment type="caution">
    <text evidence="4">The sequence shown here is derived from an EMBL/GenBank/DDBJ whole genome shotgun (WGS) entry which is preliminary data.</text>
</comment>
<proteinExistence type="predicted"/>
<sequence length="1116" mass="125352">MNRGDKGKRPLKGRGHPPQGEFIALGGRESSKGPSKSQDVPDLKPLPPLKPLSSSTSKKMPTSLPDRKRDCPSPLQPLRLAKQRKTLSPHSPSVSIDIESSLKSSTSSPVPSIAPIDVSADELEGKVLKAEESGDRTRIDGYLTGALKVLRSNRSKPDPTMCLSLFCLVKRRPHLFRSHRVMEFLTSFLKRDSSVNLKGARPSPAVPIMACNILLCAFQDEQVWPENFIKVYVEDSLGDRTWIENERCRFFVENLLTAFDTKLPPRSVAQPGGEGSKEQSTEGASTISPKCSKTEEEDMFLKNVECKESISPEAEKVFPRYDPPSTQENVQSYVVDLVKDQLTRRQLVDNTTRNLLRLMSAACGVSDVRLLSSQRLETWLQNPKLNRPAHELLMSVALNCNTHSLEDVEVISNIIKMRLKTKQLAGHYITCVRVLVEQHDENLGTLIKHIIYNELSQARNPNNMPLFAALFQFAPEKAAKELARVFQDLLIQREDYLRAIRALLREIVRALRHDLNFVALCRGLMAERKETSFQELATIVKERMFSSLTDIISVTTLLSITPSVRDALQALKRGDSREVKVIHEFQKNVAIIQEEATSWFHTVVPHMFPVSASNYPQSLSKVLFMEPGESYSAKDSWPSESERIFLLSVINDVPVMDDTLTRVTVIGLSPELPLDAPKALKFVETLVQRAASVKSGVHPMEVNRLRFIDAILDLCVYHYPPNIQLPSGYEPPALAIANLYWSGWIVILLVAAFNPSNIGEVVWKRYPTMRCLMEMVMTNNFVFPPPTMVENPEQLEELQSLETQIVAAEKDDILLFETHLAAATSGKTITEESSLLLRQLISLVPEGPPRKPPQYIIEQLKALNVTIGIGKRFCCCRSPDFLLEIIQRQSAAQSRPWLADLVLSSQESLDVLPVQCLCEFLLQSPEDVDTEERSERHKETVQQVLSRLHILLFGDEATSASTSETLESFMYRLHSRPAKERNAAVKALSLIFTFGNENGNTSDDSYSWLLDRMPTLPYFDAVLGSLTFALRKACSEELNFERLQTYIIFLSKYSTAEFAKDVSVDLAQLVLERSTVLKNILQNDTAKGRQTHQALLKAFTSVVARALETSSSELAW</sequence>